<dbReference type="PROSITE" id="PS50871">
    <property type="entry name" value="C1Q"/>
    <property type="match status" value="1"/>
</dbReference>
<keyword evidence="2" id="KW-0964">Secreted</keyword>
<evidence type="ECO:0000256" key="2">
    <source>
        <dbReference type="ARBA" id="ARBA00022525"/>
    </source>
</evidence>
<dbReference type="AlphaFoldDB" id="A0A8B6F642"/>
<dbReference type="Gene3D" id="2.60.120.40">
    <property type="match status" value="1"/>
</dbReference>
<dbReference type="GO" id="GO:0005576">
    <property type="term" value="C:extracellular region"/>
    <property type="evidence" value="ECO:0007669"/>
    <property type="project" value="UniProtKB-SubCell"/>
</dbReference>
<evidence type="ECO:0000256" key="1">
    <source>
        <dbReference type="ARBA" id="ARBA00004613"/>
    </source>
</evidence>
<dbReference type="SUPFAM" id="SSF49842">
    <property type="entry name" value="TNF-like"/>
    <property type="match status" value="1"/>
</dbReference>
<comment type="subcellular location">
    <subcellularLocation>
        <location evidence="1">Secreted</location>
    </subcellularLocation>
</comment>
<dbReference type="EMBL" id="UYJE01006287">
    <property type="protein sequence ID" value="VDI44696.1"/>
    <property type="molecule type" value="Genomic_DNA"/>
</dbReference>
<evidence type="ECO:0000256" key="4">
    <source>
        <dbReference type="SAM" id="MobiDB-lite"/>
    </source>
</evidence>
<dbReference type="InterPro" id="IPR008983">
    <property type="entry name" value="Tumour_necrosis_fac-like_dom"/>
</dbReference>
<dbReference type="PANTHER" id="PTHR22923">
    <property type="entry name" value="CEREBELLIN-RELATED"/>
    <property type="match status" value="1"/>
</dbReference>
<dbReference type="OrthoDB" id="6151356at2759"/>
<keyword evidence="3" id="KW-0732">Signal</keyword>
<name>A0A8B6F642_MYTGA</name>
<sequence>MIFFSVLRTLIMKSKSNIESAPADDTSLREDNQNRDFEPLSKIRKGEVSLDRASQLMDRQAVRQTTQTVAFYAQLSHNEESPGLHHTVAFDSVKTNIHNSYNRYTGAFSAPINGVYGFIYTLRMSCHNYGVFEFIKNDEGTIQVNVDGGCAGCAGQFTTGSVILALNVGDTVYVRTHSTISPTGHILSDRNGSPYFTGWLIAPL</sequence>
<comment type="caution">
    <text evidence="6">The sequence shown here is derived from an EMBL/GenBank/DDBJ whole genome shotgun (WGS) entry which is preliminary data.</text>
</comment>
<gene>
    <name evidence="6" type="ORF">MGAL_10B054416</name>
</gene>
<evidence type="ECO:0000313" key="6">
    <source>
        <dbReference type="EMBL" id="VDI44696.1"/>
    </source>
</evidence>
<dbReference type="PANTHER" id="PTHR22923:SF113">
    <property type="entry name" value="COMPLEMENT C1Q-LIKE PROTEIN 4"/>
    <property type="match status" value="1"/>
</dbReference>
<organism evidence="6 7">
    <name type="scientific">Mytilus galloprovincialis</name>
    <name type="common">Mediterranean mussel</name>
    <dbReference type="NCBI Taxonomy" id="29158"/>
    <lineage>
        <taxon>Eukaryota</taxon>
        <taxon>Metazoa</taxon>
        <taxon>Spiralia</taxon>
        <taxon>Lophotrochozoa</taxon>
        <taxon>Mollusca</taxon>
        <taxon>Bivalvia</taxon>
        <taxon>Autobranchia</taxon>
        <taxon>Pteriomorphia</taxon>
        <taxon>Mytilida</taxon>
        <taxon>Mytiloidea</taxon>
        <taxon>Mytilidae</taxon>
        <taxon>Mytilinae</taxon>
        <taxon>Mytilus</taxon>
    </lineage>
</organism>
<reference evidence="6" key="1">
    <citation type="submission" date="2018-11" db="EMBL/GenBank/DDBJ databases">
        <authorList>
            <person name="Alioto T."/>
            <person name="Alioto T."/>
        </authorList>
    </citation>
    <scope>NUCLEOTIDE SEQUENCE</scope>
</reference>
<evidence type="ECO:0000256" key="3">
    <source>
        <dbReference type="ARBA" id="ARBA00022729"/>
    </source>
</evidence>
<dbReference type="Proteomes" id="UP000596742">
    <property type="component" value="Unassembled WGS sequence"/>
</dbReference>
<feature type="domain" description="C1q" evidence="5">
    <location>
        <begin position="64"/>
        <end position="204"/>
    </location>
</feature>
<evidence type="ECO:0000259" key="5">
    <source>
        <dbReference type="PROSITE" id="PS50871"/>
    </source>
</evidence>
<proteinExistence type="predicted"/>
<protein>
    <recommendedName>
        <fullName evidence="5">C1q domain-containing protein</fullName>
    </recommendedName>
</protein>
<dbReference type="PRINTS" id="PR00007">
    <property type="entry name" value="COMPLEMNTC1Q"/>
</dbReference>
<feature type="region of interest" description="Disordered" evidence="4">
    <location>
        <begin position="19"/>
        <end position="40"/>
    </location>
</feature>
<evidence type="ECO:0000313" key="7">
    <source>
        <dbReference type="Proteomes" id="UP000596742"/>
    </source>
</evidence>
<dbReference type="Pfam" id="PF00386">
    <property type="entry name" value="C1q"/>
    <property type="match status" value="1"/>
</dbReference>
<dbReference type="InterPro" id="IPR050822">
    <property type="entry name" value="Cerebellin_Synaptic_Org"/>
</dbReference>
<feature type="compositionally biased region" description="Basic and acidic residues" evidence="4">
    <location>
        <begin position="26"/>
        <end position="40"/>
    </location>
</feature>
<keyword evidence="7" id="KW-1185">Reference proteome</keyword>
<accession>A0A8B6F642</accession>
<dbReference type="InterPro" id="IPR001073">
    <property type="entry name" value="C1q_dom"/>
</dbReference>
<dbReference type="SMART" id="SM00110">
    <property type="entry name" value="C1Q"/>
    <property type="match status" value="1"/>
</dbReference>